<keyword evidence="3" id="KW-0808">Transferase</keyword>
<protein>
    <recommendedName>
        <fullName evidence="10">Polymerase nucleotidyl transferase domain-containing protein</fullName>
    </recommendedName>
</protein>
<dbReference type="GO" id="GO:0005524">
    <property type="term" value="F:ATP binding"/>
    <property type="evidence" value="ECO:0007669"/>
    <property type="project" value="UniProtKB-KW"/>
</dbReference>
<dbReference type="Proteomes" id="UP000199556">
    <property type="component" value="Unassembled WGS sequence"/>
</dbReference>
<evidence type="ECO:0000256" key="7">
    <source>
        <dbReference type="ARBA" id="ARBA00022840"/>
    </source>
</evidence>
<dbReference type="InterPro" id="IPR043519">
    <property type="entry name" value="NT_sf"/>
</dbReference>
<gene>
    <name evidence="11" type="ORF">SAMN05421721_1097</name>
</gene>
<dbReference type="EMBL" id="FOUO01000009">
    <property type="protein sequence ID" value="SFM54210.1"/>
    <property type="molecule type" value="Genomic_DNA"/>
</dbReference>
<sequence>MSSETRRDEVLAILQQFKDRRGERYGITRIGLFGSVARGDSGPDSDIDVVYETDAPNLFRASHMRQELEEWMGCHVDVIRLRARMNPRLKARIQNEARYVT</sequence>
<keyword evidence="6" id="KW-0547">Nucleotide-binding</keyword>
<reference evidence="11 12" key="1">
    <citation type="submission" date="2016-10" db="EMBL/GenBank/DDBJ databases">
        <authorList>
            <person name="de Groot N.N."/>
        </authorList>
    </citation>
    <scope>NUCLEOTIDE SEQUENCE [LARGE SCALE GENOMIC DNA]</scope>
    <source>
        <strain evidence="11 12">DSM 4180</strain>
    </source>
</reference>
<comment type="cofactor">
    <cofactor evidence="1">
        <name>Mg(2+)</name>
        <dbReference type="ChEBI" id="CHEBI:18420"/>
    </cofactor>
</comment>
<keyword evidence="7" id="KW-0067">ATP-binding</keyword>
<evidence type="ECO:0000256" key="8">
    <source>
        <dbReference type="ARBA" id="ARBA00022842"/>
    </source>
</evidence>
<evidence type="ECO:0000256" key="1">
    <source>
        <dbReference type="ARBA" id="ARBA00001946"/>
    </source>
</evidence>
<evidence type="ECO:0000256" key="9">
    <source>
        <dbReference type="ARBA" id="ARBA00038276"/>
    </source>
</evidence>
<evidence type="ECO:0000259" key="10">
    <source>
        <dbReference type="Pfam" id="PF01909"/>
    </source>
</evidence>
<feature type="domain" description="Polymerase nucleotidyl transferase" evidence="10">
    <location>
        <begin position="15"/>
        <end position="100"/>
    </location>
</feature>
<proteinExistence type="inferred from homology"/>
<dbReference type="CDD" id="cd05403">
    <property type="entry name" value="NT_KNTase_like"/>
    <property type="match status" value="1"/>
</dbReference>
<name>A0A1I4RQG4_ECTMO</name>
<dbReference type="GO" id="GO:0046872">
    <property type="term" value="F:metal ion binding"/>
    <property type="evidence" value="ECO:0007669"/>
    <property type="project" value="UniProtKB-KW"/>
</dbReference>
<dbReference type="AlphaFoldDB" id="A0A1I4RQG4"/>
<organism evidence="11 12">
    <name type="scientific">Ectothiorhodospira mobilis</name>
    <dbReference type="NCBI Taxonomy" id="195064"/>
    <lineage>
        <taxon>Bacteria</taxon>
        <taxon>Pseudomonadati</taxon>
        <taxon>Pseudomonadota</taxon>
        <taxon>Gammaproteobacteria</taxon>
        <taxon>Chromatiales</taxon>
        <taxon>Ectothiorhodospiraceae</taxon>
        <taxon>Ectothiorhodospira</taxon>
    </lineage>
</organism>
<evidence type="ECO:0000256" key="3">
    <source>
        <dbReference type="ARBA" id="ARBA00022679"/>
    </source>
</evidence>
<comment type="similarity">
    <text evidence="9">Belongs to the MntA antitoxin family.</text>
</comment>
<keyword evidence="8" id="KW-0460">Magnesium</keyword>
<dbReference type="PANTHER" id="PTHR33571:SF14">
    <property type="entry name" value="PROTEIN ADENYLYLTRANSFERASE MJ0435-RELATED"/>
    <property type="match status" value="1"/>
</dbReference>
<dbReference type="PANTHER" id="PTHR33571">
    <property type="entry name" value="SSL8005 PROTEIN"/>
    <property type="match status" value="1"/>
</dbReference>
<dbReference type="Pfam" id="PF01909">
    <property type="entry name" value="NTP_transf_2"/>
    <property type="match status" value="1"/>
</dbReference>
<evidence type="ECO:0000313" key="11">
    <source>
        <dbReference type="EMBL" id="SFM54210.1"/>
    </source>
</evidence>
<keyword evidence="5" id="KW-0479">Metal-binding</keyword>
<accession>A0A1I4RQG4</accession>
<evidence type="ECO:0000256" key="2">
    <source>
        <dbReference type="ARBA" id="ARBA00022649"/>
    </source>
</evidence>
<keyword evidence="12" id="KW-1185">Reference proteome</keyword>
<keyword evidence="4" id="KW-0548">Nucleotidyltransferase</keyword>
<evidence type="ECO:0000256" key="5">
    <source>
        <dbReference type="ARBA" id="ARBA00022723"/>
    </source>
</evidence>
<dbReference type="InterPro" id="IPR052038">
    <property type="entry name" value="Type-VII_TA_antitoxin"/>
</dbReference>
<evidence type="ECO:0000313" key="12">
    <source>
        <dbReference type="Proteomes" id="UP000199556"/>
    </source>
</evidence>
<dbReference type="InterPro" id="IPR002934">
    <property type="entry name" value="Polymerase_NTP_transf_dom"/>
</dbReference>
<keyword evidence="2" id="KW-1277">Toxin-antitoxin system</keyword>
<dbReference type="GO" id="GO:0016779">
    <property type="term" value="F:nucleotidyltransferase activity"/>
    <property type="evidence" value="ECO:0007669"/>
    <property type="project" value="UniProtKB-KW"/>
</dbReference>
<dbReference type="STRING" id="195064.SAMN05421721_1097"/>
<dbReference type="SUPFAM" id="SSF81301">
    <property type="entry name" value="Nucleotidyltransferase"/>
    <property type="match status" value="1"/>
</dbReference>
<dbReference type="OrthoDB" id="9809323at2"/>
<evidence type="ECO:0000256" key="6">
    <source>
        <dbReference type="ARBA" id="ARBA00022741"/>
    </source>
</evidence>
<evidence type="ECO:0000256" key="4">
    <source>
        <dbReference type="ARBA" id="ARBA00022695"/>
    </source>
</evidence>
<dbReference type="Gene3D" id="3.30.460.10">
    <property type="entry name" value="Beta Polymerase, domain 2"/>
    <property type="match status" value="1"/>
</dbReference>